<feature type="transmembrane region" description="Helical" evidence="1">
    <location>
        <begin position="100"/>
        <end position="128"/>
    </location>
</feature>
<evidence type="ECO:0000313" key="3">
    <source>
        <dbReference type="EMBL" id="TRY16720.1"/>
    </source>
</evidence>
<dbReference type="PANTHER" id="PTHR35797">
    <property type="entry name" value="PROTEASE-RELATED"/>
    <property type="match status" value="1"/>
</dbReference>
<keyword evidence="3" id="KW-0645">Protease</keyword>
<proteinExistence type="predicted"/>
<dbReference type="PANTHER" id="PTHR35797:SF1">
    <property type="entry name" value="PROTEASE"/>
    <property type="match status" value="1"/>
</dbReference>
<feature type="transmembrane region" description="Helical" evidence="1">
    <location>
        <begin position="194"/>
        <end position="214"/>
    </location>
</feature>
<feature type="transmembrane region" description="Helical" evidence="1">
    <location>
        <begin position="230"/>
        <end position="250"/>
    </location>
</feature>
<dbReference type="Proteomes" id="UP000317638">
    <property type="component" value="Unassembled WGS sequence"/>
</dbReference>
<comment type="caution">
    <text evidence="3">The sequence shown here is derived from an EMBL/GenBank/DDBJ whole genome shotgun (WGS) entry which is preliminary data.</text>
</comment>
<dbReference type="InterPro" id="IPR042150">
    <property type="entry name" value="MmRce1-like"/>
</dbReference>
<dbReference type="GO" id="GO:0080120">
    <property type="term" value="P:CAAX-box protein maturation"/>
    <property type="evidence" value="ECO:0007669"/>
    <property type="project" value="UniProtKB-ARBA"/>
</dbReference>
<dbReference type="EMBL" id="VKKG01000007">
    <property type="protein sequence ID" value="TRY16720.1"/>
    <property type="molecule type" value="Genomic_DNA"/>
</dbReference>
<dbReference type="OrthoDB" id="3693644at2"/>
<feature type="transmembrane region" description="Helical" evidence="1">
    <location>
        <begin position="23"/>
        <end position="48"/>
    </location>
</feature>
<feature type="domain" description="CAAX prenyl protease 2/Lysostaphin resistance protein A-like" evidence="2">
    <location>
        <begin position="169"/>
        <end position="269"/>
    </location>
</feature>
<protein>
    <submittedName>
        <fullName evidence="3">CPBP family intramembrane metalloprotease</fullName>
    </submittedName>
</protein>
<feature type="transmembrane region" description="Helical" evidence="1">
    <location>
        <begin position="286"/>
        <end position="309"/>
    </location>
</feature>
<accession>A0A553JWB0</accession>
<reference evidence="3 4" key="1">
    <citation type="submission" date="2019-07" db="EMBL/GenBank/DDBJ databases">
        <authorList>
            <person name="Zhou L.-Y."/>
        </authorList>
    </citation>
    <scope>NUCLEOTIDE SEQUENCE [LARGE SCALE GENOMIC DNA]</scope>
    <source>
        <strain evidence="3 4">YIM 101269</strain>
    </source>
</reference>
<gene>
    <name evidence="3" type="ORF">FOJ82_15130</name>
</gene>
<dbReference type="GO" id="GO:0006508">
    <property type="term" value="P:proteolysis"/>
    <property type="evidence" value="ECO:0007669"/>
    <property type="project" value="UniProtKB-KW"/>
</dbReference>
<keyword evidence="1" id="KW-0812">Transmembrane</keyword>
<evidence type="ECO:0000259" key="2">
    <source>
        <dbReference type="Pfam" id="PF02517"/>
    </source>
</evidence>
<sequence length="319" mass="33480">MTTGTGIGSATRKTLPAPPLERVPWLAVGVFVATAMALAWLVAIPLWADVGLELPLTLVGLVMMFTPLLAVLVVVFALRTPPTDRARFLGLWPLRPVARTVWFTVAAILVPPLLVAAAAFLSAALGLVQLDLVGFSGFRETILPALAEAGVDPSEVPIEVLVVSQLAMIPVGALINSVAAFGEEVGWRGWMLPALRPLGVWPALVLSGAVWGLWHAPLILLGYNFGRTDVWGVALMTGACIAWGVLFGWARLRTGSVWPAVFGHGALNAAGGMVMLFVAAGPTPDMGVVGPLGLVSWAVLAVVVVILVATGQFRREVLS</sequence>
<feature type="transmembrane region" description="Helical" evidence="1">
    <location>
        <begin position="257"/>
        <end position="280"/>
    </location>
</feature>
<keyword evidence="4" id="KW-1185">Reference proteome</keyword>
<keyword evidence="1" id="KW-1133">Transmembrane helix</keyword>
<dbReference type="Pfam" id="PF02517">
    <property type="entry name" value="Rce1-like"/>
    <property type="match status" value="1"/>
</dbReference>
<evidence type="ECO:0000313" key="4">
    <source>
        <dbReference type="Proteomes" id="UP000317638"/>
    </source>
</evidence>
<dbReference type="InterPro" id="IPR003675">
    <property type="entry name" value="Rce1/LyrA-like_dom"/>
</dbReference>
<dbReference type="AlphaFoldDB" id="A0A553JWB0"/>
<feature type="transmembrane region" description="Helical" evidence="1">
    <location>
        <begin position="160"/>
        <end position="182"/>
    </location>
</feature>
<evidence type="ECO:0000256" key="1">
    <source>
        <dbReference type="SAM" id="Phobius"/>
    </source>
</evidence>
<dbReference type="RefSeq" id="WP_143939334.1">
    <property type="nucleotide sequence ID" value="NZ_VKKG01000007.1"/>
</dbReference>
<name>A0A553JWB0_9ACTN</name>
<keyword evidence="3" id="KW-0378">Hydrolase</keyword>
<dbReference type="GO" id="GO:0008237">
    <property type="term" value="F:metallopeptidase activity"/>
    <property type="evidence" value="ECO:0007669"/>
    <property type="project" value="UniProtKB-KW"/>
</dbReference>
<organism evidence="3 4">
    <name type="scientific">Tessaracoccus rhinocerotis</name>
    <dbReference type="NCBI Taxonomy" id="1689449"/>
    <lineage>
        <taxon>Bacteria</taxon>
        <taxon>Bacillati</taxon>
        <taxon>Actinomycetota</taxon>
        <taxon>Actinomycetes</taxon>
        <taxon>Propionibacteriales</taxon>
        <taxon>Propionibacteriaceae</taxon>
        <taxon>Tessaracoccus</taxon>
    </lineage>
</organism>
<feature type="transmembrane region" description="Helical" evidence="1">
    <location>
        <begin position="54"/>
        <end position="79"/>
    </location>
</feature>
<dbReference type="GO" id="GO:0004175">
    <property type="term" value="F:endopeptidase activity"/>
    <property type="evidence" value="ECO:0007669"/>
    <property type="project" value="UniProtKB-ARBA"/>
</dbReference>
<keyword evidence="1" id="KW-0472">Membrane</keyword>
<keyword evidence="3" id="KW-0482">Metalloprotease</keyword>